<dbReference type="InterPro" id="IPR011701">
    <property type="entry name" value="MFS"/>
</dbReference>
<dbReference type="Gene3D" id="1.20.1250.20">
    <property type="entry name" value="MFS general substrate transporter like domains"/>
    <property type="match status" value="1"/>
</dbReference>
<keyword evidence="9" id="KW-1185">Reference proteome</keyword>
<feature type="transmembrane region" description="Helical" evidence="6">
    <location>
        <begin position="6"/>
        <end position="27"/>
    </location>
</feature>
<evidence type="ECO:0000256" key="5">
    <source>
        <dbReference type="ARBA" id="ARBA00023136"/>
    </source>
</evidence>
<comment type="subcellular location">
    <subcellularLocation>
        <location evidence="1">Membrane</location>
        <topology evidence="1">Multi-pass membrane protein</topology>
    </subcellularLocation>
</comment>
<reference evidence="8" key="1">
    <citation type="submission" date="2023-03" db="EMBL/GenBank/DDBJ databases">
        <title>Mating type loci evolution in Malassezia.</title>
        <authorList>
            <person name="Coelho M.A."/>
        </authorList>
    </citation>
    <scope>NUCLEOTIDE SEQUENCE</scope>
    <source>
        <strain evidence="8">CBS 9557</strain>
    </source>
</reference>
<keyword evidence="4 6" id="KW-1133">Transmembrane helix</keyword>
<dbReference type="GO" id="GO:0022857">
    <property type="term" value="F:transmembrane transporter activity"/>
    <property type="evidence" value="ECO:0007669"/>
    <property type="project" value="InterPro"/>
</dbReference>
<proteinExistence type="predicted"/>
<feature type="transmembrane region" description="Helical" evidence="6">
    <location>
        <begin position="34"/>
        <end position="51"/>
    </location>
</feature>
<dbReference type="Pfam" id="PF07690">
    <property type="entry name" value="MFS_1"/>
    <property type="match status" value="1"/>
</dbReference>
<feature type="transmembrane region" description="Helical" evidence="6">
    <location>
        <begin position="242"/>
        <end position="260"/>
    </location>
</feature>
<dbReference type="PANTHER" id="PTHR23511:SF5">
    <property type="entry name" value="MAJOR FACILITATOR-TYPE TRANSPORTER HXNZ-RELATED"/>
    <property type="match status" value="1"/>
</dbReference>
<dbReference type="PANTHER" id="PTHR23511">
    <property type="entry name" value="SYNAPTIC VESICLE GLYCOPROTEIN 2"/>
    <property type="match status" value="1"/>
</dbReference>
<dbReference type="EMBL" id="CP119892">
    <property type="protein sequence ID" value="WFD25682.1"/>
    <property type="molecule type" value="Genomic_DNA"/>
</dbReference>
<keyword evidence="2" id="KW-0813">Transport</keyword>
<dbReference type="InterPro" id="IPR020846">
    <property type="entry name" value="MFS_dom"/>
</dbReference>
<dbReference type="GO" id="GO:0016020">
    <property type="term" value="C:membrane"/>
    <property type="evidence" value="ECO:0007669"/>
    <property type="project" value="UniProtKB-SubCell"/>
</dbReference>
<keyword evidence="3 6" id="KW-0812">Transmembrane</keyword>
<evidence type="ECO:0000256" key="2">
    <source>
        <dbReference type="ARBA" id="ARBA00022448"/>
    </source>
</evidence>
<dbReference type="PROSITE" id="PS50850">
    <property type="entry name" value="MFS"/>
    <property type="match status" value="1"/>
</dbReference>
<keyword evidence="5 6" id="KW-0472">Membrane</keyword>
<dbReference type="InterPro" id="IPR036259">
    <property type="entry name" value="MFS_trans_sf"/>
</dbReference>
<evidence type="ECO:0000256" key="4">
    <source>
        <dbReference type="ARBA" id="ARBA00022989"/>
    </source>
</evidence>
<feature type="domain" description="Major facilitator superfamily (MFS) profile" evidence="7">
    <location>
        <begin position="1"/>
        <end position="314"/>
    </location>
</feature>
<evidence type="ECO:0000256" key="1">
    <source>
        <dbReference type="ARBA" id="ARBA00004141"/>
    </source>
</evidence>
<evidence type="ECO:0000259" key="7">
    <source>
        <dbReference type="PROSITE" id="PS50850"/>
    </source>
</evidence>
<protein>
    <recommendedName>
        <fullName evidence="7">Major facilitator superfamily (MFS) profile domain-containing protein</fullName>
    </recommendedName>
</protein>
<name>A0AAF0EP79_9BASI</name>
<dbReference type="Proteomes" id="UP001213623">
    <property type="component" value="Chromosome 1"/>
</dbReference>
<dbReference type="SUPFAM" id="SSF103473">
    <property type="entry name" value="MFS general substrate transporter"/>
    <property type="match status" value="1"/>
</dbReference>
<sequence length="314" mass="33405">MSDRWIGLLMSSLFSGMMLGAVVWGRCADIRGRLYAYHRTLLVAAVGGAALSAAPSWVAACLCAVVLGAGIGGSMPIDGTLFVESLPPERHYWLTALSVFFSVGSVVSAMIAMVLLVGLGTGFRTFLFALAVLTAVAAAARLGRFRTLESPAFLFACGREDEANLVLQAMDRDLESMDSHPSTEESQGALFSAGQARTTVVLWSLWTLQSLAYTMFNALYPLYLERKKGSMDASEAAVLRDVLAYSLSSVPGSLIGAFLVRSSWSRYALPLTLSSTALALVLFLWATQSMLIVAAGMMVSLSATTAYAVLMCCG</sequence>
<accession>A0AAF0EP79</accession>
<dbReference type="AlphaFoldDB" id="A0AAF0EP79"/>
<feature type="transmembrane region" description="Helical" evidence="6">
    <location>
        <begin position="200"/>
        <end position="222"/>
    </location>
</feature>
<evidence type="ECO:0000313" key="8">
    <source>
        <dbReference type="EMBL" id="WFD25682.1"/>
    </source>
</evidence>
<organism evidence="8 9">
    <name type="scientific">Malassezia nana</name>
    <dbReference type="NCBI Taxonomy" id="180528"/>
    <lineage>
        <taxon>Eukaryota</taxon>
        <taxon>Fungi</taxon>
        <taxon>Dikarya</taxon>
        <taxon>Basidiomycota</taxon>
        <taxon>Ustilaginomycotina</taxon>
        <taxon>Malasseziomycetes</taxon>
        <taxon>Malasseziales</taxon>
        <taxon>Malasseziaceae</taxon>
        <taxon>Malassezia</taxon>
    </lineage>
</organism>
<evidence type="ECO:0000313" key="9">
    <source>
        <dbReference type="Proteomes" id="UP001213623"/>
    </source>
</evidence>
<evidence type="ECO:0000256" key="6">
    <source>
        <dbReference type="SAM" id="Phobius"/>
    </source>
</evidence>
<gene>
    <name evidence="8" type="ORF">MNAN1_000646</name>
</gene>
<feature type="transmembrane region" description="Helical" evidence="6">
    <location>
        <begin position="93"/>
        <end position="119"/>
    </location>
</feature>
<feature type="transmembrane region" description="Helical" evidence="6">
    <location>
        <begin position="125"/>
        <end position="143"/>
    </location>
</feature>
<evidence type="ECO:0000256" key="3">
    <source>
        <dbReference type="ARBA" id="ARBA00022692"/>
    </source>
</evidence>